<keyword evidence="2" id="KW-1133">Transmembrane helix</keyword>
<evidence type="ECO:0000259" key="3">
    <source>
        <dbReference type="Pfam" id="PF08239"/>
    </source>
</evidence>
<sequence>MFCKKCGYLNKDDSKFCENCGAKLDGDDSPTEKLNLNEDMDSYRRSYQSSSPKPSYESQTRNSYKAYSKDSSDGGDKKKLFLYGLVGVLIIILLAIVVKSAFFSDYSKNAGDDISEHEENISSEDKEAKDEKSIYKDKLADARKAIVDKDYEKALSLIDEIPASAGKDYKLALSEKKKVEMDIVEELNKYIEAKDYAKAKDLSDSYLGLMPDSQDIWDINLKASEQIKKTNEEKSKKIKDNEKSNQAKKEANIKNSEVSNDELVDLDELRRNNSYGENGNPKYTDIYKESDFLHKSFRVMTDVGMVRQGHSLNSKAIGKVYKGDVVYVEDCVSDGERYWCYIGSGWVSTKLFTGEYN</sequence>
<dbReference type="STRING" id="33036.HMPREF3200_00264"/>
<keyword evidence="2" id="KW-0812">Transmembrane</keyword>
<dbReference type="PATRIC" id="fig|33036.3.peg.267"/>
<gene>
    <name evidence="5" type="ORF">HMPREF3200_00264</name>
</gene>
<keyword evidence="2" id="KW-0472">Membrane</keyword>
<feature type="compositionally biased region" description="Polar residues" evidence="1">
    <location>
        <begin position="45"/>
        <end position="65"/>
    </location>
</feature>
<dbReference type="InterPro" id="IPR026870">
    <property type="entry name" value="Zinc_ribbon_dom"/>
</dbReference>
<evidence type="ECO:0000256" key="2">
    <source>
        <dbReference type="SAM" id="Phobius"/>
    </source>
</evidence>
<proteinExistence type="predicted"/>
<evidence type="ECO:0000313" key="5">
    <source>
        <dbReference type="EMBL" id="KWZ79206.1"/>
    </source>
</evidence>
<keyword evidence="6" id="KW-1185">Reference proteome</keyword>
<evidence type="ECO:0000259" key="4">
    <source>
        <dbReference type="Pfam" id="PF13240"/>
    </source>
</evidence>
<feature type="compositionally biased region" description="Basic and acidic residues" evidence="1">
    <location>
        <begin position="230"/>
        <end position="252"/>
    </location>
</feature>
<feature type="region of interest" description="Disordered" evidence="1">
    <location>
        <begin position="27"/>
        <end position="74"/>
    </location>
</feature>
<accession>A0A133KI45</accession>
<dbReference type="RefSeq" id="WP_060928926.1">
    <property type="nucleotide sequence ID" value="NZ_CAMPNK010000009.1"/>
</dbReference>
<dbReference type="Gene3D" id="2.30.30.40">
    <property type="entry name" value="SH3 Domains"/>
    <property type="match status" value="1"/>
</dbReference>
<feature type="domain" description="Zinc-ribbon" evidence="4">
    <location>
        <begin position="2"/>
        <end position="24"/>
    </location>
</feature>
<comment type="caution">
    <text evidence="5">The sequence shown here is derived from an EMBL/GenBank/DDBJ whole genome shotgun (WGS) entry which is preliminary data.</text>
</comment>
<protein>
    <submittedName>
        <fullName evidence="5">SH3 domain protein</fullName>
    </submittedName>
</protein>
<name>A0A133KI45_9FIRM</name>
<dbReference type="OrthoDB" id="1749150at2"/>
<feature type="domain" description="SH3b" evidence="3">
    <location>
        <begin position="306"/>
        <end position="350"/>
    </location>
</feature>
<organism evidence="5 6">
    <name type="scientific">Anaerococcus tetradius</name>
    <dbReference type="NCBI Taxonomy" id="33036"/>
    <lineage>
        <taxon>Bacteria</taxon>
        <taxon>Bacillati</taxon>
        <taxon>Bacillota</taxon>
        <taxon>Tissierellia</taxon>
        <taxon>Tissierellales</taxon>
        <taxon>Peptoniphilaceae</taxon>
        <taxon>Anaerococcus</taxon>
    </lineage>
</organism>
<feature type="transmembrane region" description="Helical" evidence="2">
    <location>
        <begin position="80"/>
        <end position="98"/>
    </location>
</feature>
<dbReference type="InterPro" id="IPR003646">
    <property type="entry name" value="SH3-like_bac-type"/>
</dbReference>
<evidence type="ECO:0000256" key="1">
    <source>
        <dbReference type="SAM" id="MobiDB-lite"/>
    </source>
</evidence>
<feature type="region of interest" description="Disordered" evidence="1">
    <location>
        <begin position="230"/>
        <end position="254"/>
    </location>
</feature>
<dbReference type="Pfam" id="PF13240">
    <property type="entry name" value="Zn_Ribbon_1"/>
    <property type="match status" value="1"/>
</dbReference>
<dbReference type="Pfam" id="PF08239">
    <property type="entry name" value="SH3_3"/>
    <property type="match status" value="1"/>
</dbReference>
<dbReference type="EMBL" id="LRPM01000005">
    <property type="protein sequence ID" value="KWZ79206.1"/>
    <property type="molecule type" value="Genomic_DNA"/>
</dbReference>
<dbReference type="Proteomes" id="UP000070383">
    <property type="component" value="Unassembled WGS sequence"/>
</dbReference>
<dbReference type="AlphaFoldDB" id="A0A133KI45"/>
<evidence type="ECO:0000313" key="6">
    <source>
        <dbReference type="Proteomes" id="UP000070383"/>
    </source>
</evidence>
<reference evidence="6" key="1">
    <citation type="submission" date="2016-01" db="EMBL/GenBank/DDBJ databases">
        <authorList>
            <person name="Mitreva M."/>
            <person name="Pepin K.H."/>
            <person name="Mihindukulasuriya K.A."/>
            <person name="Fulton R."/>
            <person name="Fronick C."/>
            <person name="O'Laughlin M."/>
            <person name="Miner T."/>
            <person name="Herter B."/>
            <person name="Rosa B.A."/>
            <person name="Cordes M."/>
            <person name="Tomlinson C."/>
            <person name="Wollam A."/>
            <person name="Palsikar V.B."/>
            <person name="Mardis E.R."/>
            <person name="Wilson R.K."/>
        </authorList>
    </citation>
    <scope>NUCLEOTIDE SEQUENCE [LARGE SCALE GENOMIC DNA]</scope>
    <source>
        <strain evidence="6">MJR8151</strain>
    </source>
</reference>